<sequence>MEITCYRDPEIRREKRTLPATTYNLAIKLLARCETKQLFIPIRSMQYMAIVDAEEFVFVDSQRKCWIDIAWQNFHSHEREALNQPIEYDAVFYREDQTDIMQRLQIEFPLALSAMMAKQAPHKLAKVISFRQKPPAENPKQ</sequence>
<dbReference type="eggNOG" id="ENOG5032VN7">
    <property type="taxonomic scope" value="Bacteria"/>
</dbReference>
<gene>
    <name evidence="1" type="ordered locus">NE1916</name>
</gene>
<dbReference type="RefSeq" id="WP_011112453.1">
    <property type="nucleotide sequence ID" value="NC_004757.1"/>
</dbReference>
<evidence type="ECO:0000313" key="2">
    <source>
        <dbReference type="Proteomes" id="UP000001416"/>
    </source>
</evidence>
<protein>
    <submittedName>
        <fullName evidence="1">Uncharacterized protein</fullName>
    </submittedName>
</protein>
<proteinExistence type="predicted"/>
<dbReference type="AlphaFoldDB" id="Q82TH1"/>
<name>Q82TH1_NITEU</name>
<dbReference type="HOGENOM" id="CLU_120841_0_0_4"/>
<dbReference type="KEGG" id="neu:NE1916"/>
<organism evidence="1 2">
    <name type="scientific">Nitrosomonas europaea (strain ATCC 19718 / CIP 103999 / KCTC 2705 / NBRC 14298)</name>
    <dbReference type="NCBI Taxonomy" id="228410"/>
    <lineage>
        <taxon>Bacteria</taxon>
        <taxon>Pseudomonadati</taxon>
        <taxon>Pseudomonadota</taxon>
        <taxon>Betaproteobacteria</taxon>
        <taxon>Nitrosomonadales</taxon>
        <taxon>Nitrosomonadaceae</taxon>
        <taxon>Nitrosomonas</taxon>
    </lineage>
</organism>
<dbReference type="EMBL" id="AL954747">
    <property type="protein sequence ID" value="CAD85827.1"/>
    <property type="molecule type" value="Genomic_DNA"/>
</dbReference>
<dbReference type="GeneID" id="87105075"/>
<reference evidence="1 2" key="1">
    <citation type="journal article" date="2003" name="J. Bacteriol.">
        <title>Complete genome sequence of the ammonia-oxidizing bacterium and obligate chemolithoautotroph Nitrosomonas europaea.</title>
        <authorList>
            <person name="Chain P."/>
            <person name="Lamerdin J."/>
            <person name="Larimer F."/>
            <person name="Regala W."/>
            <person name="Land M."/>
            <person name="Hauser L."/>
            <person name="Hooper A."/>
            <person name="Klotz M."/>
            <person name="Norton J."/>
            <person name="Sayavedra-Soto L."/>
            <person name="Arciero D."/>
            <person name="Hommes N."/>
            <person name="Whittaker M."/>
            <person name="Arp D."/>
        </authorList>
    </citation>
    <scope>NUCLEOTIDE SEQUENCE [LARGE SCALE GENOMIC DNA]</scope>
    <source>
        <strain evidence="2">ATCC 19718 / CIP 103999 / KCTC 2705 / NBRC 14298</strain>
    </source>
</reference>
<accession>Q82TH1</accession>
<keyword evidence="2" id="KW-1185">Reference proteome</keyword>
<dbReference type="Proteomes" id="UP000001416">
    <property type="component" value="Chromosome"/>
</dbReference>
<evidence type="ECO:0000313" key="1">
    <source>
        <dbReference type="EMBL" id="CAD85827.1"/>
    </source>
</evidence>
<dbReference type="OrthoDB" id="5296242at2"/>